<keyword evidence="3 6" id="KW-0812">Transmembrane</keyword>
<accession>A0ABP5BQR9</accession>
<comment type="subcellular location">
    <subcellularLocation>
        <location evidence="1">Membrane</location>
        <topology evidence="1">Multi-pass membrane protein</topology>
    </subcellularLocation>
</comment>
<dbReference type="PANTHER" id="PTHR10057:SF0">
    <property type="entry name" value="TRANSLOCATOR PROTEIN"/>
    <property type="match status" value="1"/>
</dbReference>
<feature type="transmembrane region" description="Helical" evidence="6">
    <location>
        <begin position="134"/>
        <end position="157"/>
    </location>
</feature>
<evidence type="ECO:0000313" key="7">
    <source>
        <dbReference type="EMBL" id="GAA1949866.1"/>
    </source>
</evidence>
<keyword evidence="5 6" id="KW-0472">Membrane</keyword>
<dbReference type="Pfam" id="PF03073">
    <property type="entry name" value="TspO_MBR"/>
    <property type="match status" value="1"/>
</dbReference>
<comment type="caution">
    <text evidence="7">The sequence shown here is derived from an EMBL/GenBank/DDBJ whole genome shotgun (WGS) entry which is preliminary data.</text>
</comment>
<dbReference type="Gene3D" id="1.20.1260.100">
    <property type="entry name" value="TspO/MBR protein"/>
    <property type="match status" value="1"/>
</dbReference>
<proteinExistence type="inferred from homology"/>
<feature type="transmembrane region" description="Helical" evidence="6">
    <location>
        <begin position="84"/>
        <end position="102"/>
    </location>
</feature>
<keyword evidence="8" id="KW-1185">Reference proteome</keyword>
<sequence>MPTTRIRDNLKPALGAVAAVAAAATAGALGTDPTSPWYQSLSKPPWQPPPKTFGLVWTPLYGLIAASGARVLGKATDRSRQRFTYLFATDLALNAGWCWLFFRAKRPKAALAELAALQTCNVALTVEAARRDKAAGAFLVPYVLWSGFAAALNTAIVRRNRQVSRGR</sequence>
<protein>
    <submittedName>
        <fullName evidence="7">Tryptophan-rich sensory protein</fullName>
    </submittedName>
</protein>
<keyword evidence="4 6" id="KW-1133">Transmembrane helix</keyword>
<evidence type="ECO:0000256" key="5">
    <source>
        <dbReference type="ARBA" id="ARBA00023136"/>
    </source>
</evidence>
<evidence type="ECO:0000313" key="8">
    <source>
        <dbReference type="Proteomes" id="UP001499854"/>
    </source>
</evidence>
<dbReference type="RefSeq" id="WP_344654869.1">
    <property type="nucleotide sequence ID" value="NZ_BAAAQM010000001.1"/>
</dbReference>
<dbReference type="PIRSF" id="PIRSF005859">
    <property type="entry name" value="PBR"/>
    <property type="match status" value="1"/>
</dbReference>
<comment type="similarity">
    <text evidence="2">Belongs to the TspO/BZRP family.</text>
</comment>
<feature type="transmembrane region" description="Helical" evidence="6">
    <location>
        <begin position="54"/>
        <end position="72"/>
    </location>
</feature>
<evidence type="ECO:0000256" key="1">
    <source>
        <dbReference type="ARBA" id="ARBA00004141"/>
    </source>
</evidence>
<dbReference type="EMBL" id="BAAAQM010000001">
    <property type="protein sequence ID" value="GAA1949866.1"/>
    <property type="molecule type" value="Genomic_DNA"/>
</dbReference>
<name>A0ABP5BQR9_9ACTN</name>
<evidence type="ECO:0000256" key="4">
    <source>
        <dbReference type="ARBA" id="ARBA00022989"/>
    </source>
</evidence>
<evidence type="ECO:0000256" key="6">
    <source>
        <dbReference type="SAM" id="Phobius"/>
    </source>
</evidence>
<dbReference type="InterPro" id="IPR038330">
    <property type="entry name" value="TspO/MBR-related_sf"/>
</dbReference>
<dbReference type="Proteomes" id="UP001499854">
    <property type="component" value="Unassembled WGS sequence"/>
</dbReference>
<organism evidence="7 8">
    <name type="scientific">Catenulispora subtropica</name>
    <dbReference type="NCBI Taxonomy" id="450798"/>
    <lineage>
        <taxon>Bacteria</taxon>
        <taxon>Bacillati</taxon>
        <taxon>Actinomycetota</taxon>
        <taxon>Actinomycetes</taxon>
        <taxon>Catenulisporales</taxon>
        <taxon>Catenulisporaceae</taxon>
        <taxon>Catenulispora</taxon>
    </lineage>
</organism>
<evidence type="ECO:0000256" key="2">
    <source>
        <dbReference type="ARBA" id="ARBA00007524"/>
    </source>
</evidence>
<dbReference type="CDD" id="cd15904">
    <property type="entry name" value="TSPO_MBR"/>
    <property type="match status" value="1"/>
</dbReference>
<dbReference type="PANTHER" id="PTHR10057">
    <property type="entry name" value="PERIPHERAL-TYPE BENZODIAZEPINE RECEPTOR"/>
    <property type="match status" value="1"/>
</dbReference>
<dbReference type="InterPro" id="IPR004307">
    <property type="entry name" value="TspO_MBR"/>
</dbReference>
<reference evidence="8" key="1">
    <citation type="journal article" date="2019" name="Int. J. Syst. Evol. Microbiol.">
        <title>The Global Catalogue of Microorganisms (GCM) 10K type strain sequencing project: providing services to taxonomists for standard genome sequencing and annotation.</title>
        <authorList>
            <consortium name="The Broad Institute Genomics Platform"/>
            <consortium name="The Broad Institute Genome Sequencing Center for Infectious Disease"/>
            <person name="Wu L."/>
            <person name="Ma J."/>
        </authorList>
    </citation>
    <scope>NUCLEOTIDE SEQUENCE [LARGE SCALE GENOMIC DNA]</scope>
    <source>
        <strain evidence="8">JCM 16013</strain>
    </source>
</reference>
<evidence type="ECO:0000256" key="3">
    <source>
        <dbReference type="ARBA" id="ARBA00022692"/>
    </source>
</evidence>
<gene>
    <name evidence="7" type="ORF">GCM10009838_01180</name>
</gene>